<dbReference type="GO" id="GO:0005829">
    <property type="term" value="C:cytosol"/>
    <property type="evidence" value="ECO:0007669"/>
    <property type="project" value="TreeGrafter"/>
</dbReference>
<dbReference type="InterPro" id="IPR011251">
    <property type="entry name" value="Luciferase-like_dom"/>
</dbReference>
<dbReference type="SUPFAM" id="SSF51679">
    <property type="entry name" value="Bacterial luciferase-like"/>
    <property type="match status" value="1"/>
</dbReference>
<organism evidence="5 6">
    <name type="scientific">Novosphingobium malaysiense</name>
    <dbReference type="NCBI Taxonomy" id="1348853"/>
    <lineage>
        <taxon>Bacteria</taxon>
        <taxon>Pseudomonadati</taxon>
        <taxon>Pseudomonadota</taxon>
        <taxon>Alphaproteobacteria</taxon>
        <taxon>Sphingomonadales</taxon>
        <taxon>Sphingomonadaceae</taxon>
        <taxon>Novosphingobium</taxon>
    </lineage>
</organism>
<reference evidence="5 6" key="1">
    <citation type="submission" date="2014-10" db="EMBL/GenBank/DDBJ databases">
        <title>Genome sequence of Novosphingobium malaysiense MUSC 273(T).</title>
        <authorList>
            <person name="Lee L.-H."/>
        </authorList>
    </citation>
    <scope>NUCLEOTIDE SEQUENCE [LARGE SCALE GENOMIC DNA]</scope>
    <source>
        <strain evidence="5 6">MUSC 273</strain>
    </source>
</reference>
<evidence type="ECO:0000256" key="2">
    <source>
        <dbReference type="ARBA" id="ARBA00023033"/>
    </source>
</evidence>
<dbReference type="InterPro" id="IPR050766">
    <property type="entry name" value="Bact_Lucif_Oxidored"/>
</dbReference>
<evidence type="ECO:0000256" key="3">
    <source>
        <dbReference type="SAM" id="MobiDB-lite"/>
    </source>
</evidence>
<feature type="region of interest" description="Disordered" evidence="3">
    <location>
        <begin position="294"/>
        <end position="317"/>
    </location>
</feature>
<name>A0A0B1ZLS4_9SPHN</name>
<dbReference type="InterPro" id="IPR036661">
    <property type="entry name" value="Luciferase-like_sf"/>
</dbReference>
<dbReference type="GO" id="GO:0004497">
    <property type="term" value="F:monooxygenase activity"/>
    <property type="evidence" value="ECO:0007669"/>
    <property type="project" value="UniProtKB-KW"/>
</dbReference>
<accession>A0A0B1ZLS4</accession>
<dbReference type="Gene3D" id="3.20.20.30">
    <property type="entry name" value="Luciferase-like domain"/>
    <property type="match status" value="1"/>
</dbReference>
<dbReference type="EMBL" id="JTDI01000005">
    <property type="protein sequence ID" value="KHK90294.1"/>
    <property type="molecule type" value="Genomic_DNA"/>
</dbReference>
<sequence>MKVNLGIASQNSADWQRIIDGDLDSRPKTADWRIVEQALALGDLAEPLGYDGIWVPEHFGTPYGMTPNPLQLLSYFAGRTERISFGTQIVVVPWWNPVRLIHQICYLDIISNGRYETIGLGRGVAKSEFDSLGIPRETSMKRFEETIEILELAFSQDRFSYEGEIFKIPETEIRPAPKSSDLFSRLYGASATGPSLEMISRKGVKPLFVGNKPLSEAAKDVRKVNTMRQEVGLPPCQPKNILFTFCVSSKEEAAKADEYLATANRDVALAYGLNDPSNFAGVKGYESYADRASSATAPGEAAKETNKPAPKGYDQSNLMIGTPETIIERIIENQKACSFSEITLMPQFGTMPYEEAAESVKLFAKEVLPVVHKMDAPLHAAALPDQKLRA</sequence>
<keyword evidence="2" id="KW-0503">Monooxygenase</keyword>
<evidence type="ECO:0000313" key="5">
    <source>
        <dbReference type="EMBL" id="KHK90294.1"/>
    </source>
</evidence>
<dbReference type="Proteomes" id="UP000031057">
    <property type="component" value="Unassembled WGS sequence"/>
</dbReference>
<comment type="caution">
    <text evidence="5">The sequence shown here is derived from an EMBL/GenBank/DDBJ whole genome shotgun (WGS) entry which is preliminary data.</text>
</comment>
<dbReference type="AlphaFoldDB" id="A0A0B1ZLS4"/>
<proteinExistence type="predicted"/>
<evidence type="ECO:0000259" key="4">
    <source>
        <dbReference type="Pfam" id="PF00296"/>
    </source>
</evidence>
<dbReference type="OrthoDB" id="7239898at2"/>
<protein>
    <submittedName>
        <fullName evidence="5">Luciferase</fullName>
    </submittedName>
</protein>
<dbReference type="STRING" id="1348853.LK12_16865"/>
<dbReference type="Pfam" id="PF00296">
    <property type="entry name" value="Bac_luciferase"/>
    <property type="match status" value="1"/>
</dbReference>
<feature type="domain" description="Luciferase-like" evidence="4">
    <location>
        <begin position="36"/>
        <end position="336"/>
    </location>
</feature>
<gene>
    <name evidence="5" type="ORF">LK12_16865</name>
</gene>
<dbReference type="PANTHER" id="PTHR30137:SF8">
    <property type="entry name" value="BLR5498 PROTEIN"/>
    <property type="match status" value="1"/>
</dbReference>
<keyword evidence="6" id="KW-1185">Reference proteome</keyword>
<dbReference type="PANTHER" id="PTHR30137">
    <property type="entry name" value="LUCIFERASE-LIKE MONOOXYGENASE"/>
    <property type="match status" value="1"/>
</dbReference>
<dbReference type="GO" id="GO:0016705">
    <property type="term" value="F:oxidoreductase activity, acting on paired donors, with incorporation or reduction of molecular oxygen"/>
    <property type="evidence" value="ECO:0007669"/>
    <property type="project" value="InterPro"/>
</dbReference>
<dbReference type="RefSeq" id="WP_039286485.1">
    <property type="nucleotide sequence ID" value="NZ_JTDI01000005.1"/>
</dbReference>
<keyword evidence="1" id="KW-0560">Oxidoreductase</keyword>
<evidence type="ECO:0000313" key="6">
    <source>
        <dbReference type="Proteomes" id="UP000031057"/>
    </source>
</evidence>
<evidence type="ECO:0000256" key="1">
    <source>
        <dbReference type="ARBA" id="ARBA00023002"/>
    </source>
</evidence>